<evidence type="ECO:0000256" key="9">
    <source>
        <dbReference type="SAM" id="Phobius"/>
    </source>
</evidence>
<feature type="transmembrane region" description="Helical" evidence="9">
    <location>
        <begin position="101"/>
        <end position="121"/>
    </location>
</feature>
<feature type="transmembrane region" description="Helical" evidence="9">
    <location>
        <begin position="292"/>
        <end position="313"/>
    </location>
</feature>
<dbReference type="AlphaFoldDB" id="A0A2G5BHX6"/>
<name>A0A2G5BHX6_COERN</name>
<evidence type="ECO:0000256" key="3">
    <source>
        <dbReference type="ARBA" id="ARBA00022475"/>
    </source>
</evidence>
<feature type="transmembrane region" description="Helical" evidence="9">
    <location>
        <begin position="186"/>
        <end position="203"/>
    </location>
</feature>
<feature type="transmembrane region" description="Helical" evidence="9">
    <location>
        <begin position="257"/>
        <end position="280"/>
    </location>
</feature>
<evidence type="ECO:0000256" key="6">
    <source>
        <dbReference type="ARBA" id="ARBA00023136"/>
    </source>
</evidence>
<comment type="function">
    <text evidence="1">Fluoride channel required for the rapid expulsion of cytoplasmic fluoride.</text>
</comment>
<keyword evidence="3" id="KW-1003">Cell membrane</keyword>
<dbReference type="EMBL" id="KZ303489">
    <property type="protein sequence ID" value="PIA18603.1"/>
    <property type="molecule type" value="Genomic_DNA"/>
</dbReference>
<keyword evidence="11" id="KW-1185">Reference proteome</keyword>
<evidence type="ECO:0000256" key="8">
    <source>
        <dbReference type="ARBA" id="ARBA00035585"/>
    </source>
</evidence>
<feature type="transmembrane region" description="Helical" evidence="9">
    <location>
        <begin position="224"/>
        <end position="245"/>
    </location>
</feature>
<dbReference type="InterPro" id="IPR003691">
    <property type="entry name" value="FluC"/>
</dbReference>
<gene>
    <name evidence="10" type="ORF">COEREDRAFT_27271</name>
</gene>
<evidence type="ECO:0000256" key="4">
    <source>
        <dbReference type="ARBA" id="ARBA00022692"/>
    </source>
</evidence>
<dbReference type="OrthoDB" id="409792at2759"/>
<comment type="subcellular location">
    <subcellularLocation>
        <location evidence="2">Cell membrane</location>
        <topology evidence="2">Multi-pass membrane protein</topology>
    </subcellularLocation>
</comment>
<feature type="non-terminal residue" evidence="10">
    <location>
        <position position="1"/>
    </location>
</feature>
<sequence>VFASLILFSMMGVLVRVYLTRLFTYIGEPIYGLIWAQMVGCFIMGIATRTKGVLMRYSPALNLGVTTGLCGSITTFSSWQLLVFVQFFNTARHDHTRFKNFLGGMSVLVSTLACSMGALYLGQIIGCELRLLYDTKLLGGRPSSIRRGWIGWNEWRSVDLALGIVGILVIAASVIVIALARNTRSVSIALLFGCIGTLLRWRLASLNRGSKRVERLLPRFIADLPLGTFVANVIGSAVLAIVHVLQTGAVIQPSATSCYVLTAVADGFCGCLTTVSTFAAELSALESRRSMTYAVVSIVATQAFFILIAGIYFKTATIDYPVC</sequence>
<evidence type="ECO:0000256" key="7">
    <source>
        <dbReference type="ARBA" id="ARBA00035120"/>
    </source>
</evidence>
<dbReference type="GO" id="GO:0005886">
    <property type="term" value="C:plasma membrane"/>
    <property type="evidence" value="ECO:0007669"/>
    <property type="project" value="UniProtKB-SubCell"/>
</dbReference>
<evidence type="ECO:0000256" key="5">
    <source>
        <dbReference type="ARBA" id="ARBA00022989"/>
    </source>
</evidence>
<keyword evidence="4 9" id="KW-0812">Transmembrane</keyword>
<dbReference type="STRING" id="763665.A0A2G5BHX6"/>
<comment type="similarity">
    <text evidence="7">Belongs to the fluoride channel Fluc/FEX (TC 1.A.43) family.</text>
</comment>
<keyword evidence="6 9" id="KW-0472">Membrane</keyword>
<reference evidence="10 11" key="1">
    <citation type="journal article" date="2015" name="Genome Biol. Evol.">
        <title>Phylogenomic analyses indicate that early fungi evolved digesting cell walls of algal ancestors of land plants.</title>
        <authorList>
            <person name="Chang Y."/>
            <person name="Wang S."/>
            <person name="Sekimoto S."/>
            <person name="Aerts A.L."/>
            <person name="Choi C."/>
            <person name="Clum A."/>
            <person name="LaButti K.M."/>
            <person name="Lindquist E.A."/>
            <person name="Yee Ngan C."/>
            <person name="Ohm R.A."/>
            <person name="Salamov A.A."/>
            <person name="Grigoriev I.V."/>
            <person name="Spatafora J.W."/>
            <person name="Berbee M.L."/>
        </authorList>
    </citation>
    <scope>NUCLEOTIDE SEQUENCE [LARGE SCALE GENOMIC DNA]</scope>
    <source>
        <strain evidence="10 11">NRRL 1564</strain>
    </source>
</reference>
<dbReference type="PANTHER" id="PTHR28259">
    <property type="entry name" value="FLUORIDE EXPORT PROTEIN 1-RELATED"/>
    <property type="match status" value="1"/>
</dbReference>
<keyword evidence="5 9" id="KW-1133">Transmembrane helix</keyword>
<dbReference type="PANTHER" id="PTHR28259:SF1">
    <property type="entry name" value="FLUORIDE EXPORT PROTEIN 1-RELATED"/>
    <property type="match status" value="1"/>
</dbReference>
<dbReference type="GO" id="GO:1903425">
    <property type="term" value="F:fluoride transmembrane transporter activity"/>
    <property type="evidence" value="ECO:0007669"/>
    <property type="project" value="TreeGrafter"/>
</dbReference>
<evidence type="ECO:0000256" key="2">
    <source>
        <dbReference type="ARBA" id="ARBA00004651"/>
    </source>
</evidence>
<evidence type="ECO:0000256" key="1">
    <source>
        <dbReference type="ARBA" id="ARBA00002598"/>
    </source>
</evidence>
<feature type="transmembrane region" description="Helical" evidence="9">
    <location>
        <begin position="30"/>
        <end position="48"/>
    </location>
</feature>
<feature type="transmembrane region" description="Helical" evidence="9">
    <location>
        <begin position="60"/>
        <end position="81"/>
    </location>
</feature>
<dbReference type="Proteomes" id="UP000242474">
    <property type="component" value="Unassembled WGS sequence"/>
</dbReference>
<accession>A0A2G5BHX6</accession>
<evidence type="ECO:0000313" key="11">
    <source>
        <dbReference type="Proteomes" id="UP000242474"/>
    </source>
</evidence>
<feature type="transmembrane region" description="Helical" evidence="9">
    <location>
        <begin position="5"/>
        <end position="24"/>
    </location>
</feature>
<proteinExistence type="inferred from homology"/>
<evidence type="ECO:0000313" key="10">
    <source>
        <dbReference type="EMBL" id="PIA18603.1"/>
    </source>
</evidence>
<protein>
    <submittedName>
        <fullName evidence="10">Uncharacterized protein</fullName>
    </submittedName>
</protein>
<feature type="non-terminal residue" evidence="10">
    <location>
        <position position="323"/>
    </location>
</feature>
<comment type="catalytic activity">
    <reaction evidence="8">
        <text>fluoride(in) = fluoride(out)</text>
        <dbReference type="Rhea" id="RHEA:76159"/>
        <dbReference type="ChEBI" id="CHEBI:17051"/>
    </reaction>
    <physiologicalReaction direction="left-to-right" evidence="8">
        <dbReference type="Rhea" id="RHEA:76160"/>
    </physiologicalReaction>
</comment>
<feature type="transmembrane region" description="Helical" evidence="9">
    <location>
        <begin position="160"/>
        <end position="180"/>
    </location>
</feature>
<organism evidence="10 11">
    <name type="scientific">Coemansia reversa (strain ATCC 12441 / NRRL 1564)</name>
    <dbReference type="NCBI Taxonomy" id="763665"/>
    <lineage>
        <taxon>Eukaryota</taxon>
        <taxon>Fungi</taxon>
        <taxon>Fungi incertae sedis</taxon>
        <taxon>Zoopagomycota</taxon>
        <taxon>Kickxellomycotina</taxon>
        <taxon>Kickxellomycetes</taxon>
        <taxon>Kickxellales</taxon>
        <taxon>Kickxellaceae</taxon>
        <taxon>Coemansia</taxon>
    </lineage>
</organism>
<dbReference type="Pfam" id="PF02537">
    <property type="entry name" value="CRCB"/>
    <property type="match status" value="2"/>
</dbReference>